<gene>
    <name evidence="10" type="ORF">H0I39_06490</name>
</gene>
<keyword evidence="5" id="KW-0997">Cell inner membrane</keyword>
<dbReference type="EMBL" id="JACCKX010000001">
    <property type="protein sequence ID" value="NZA01502.1"/>
    <property type="molecule type" value="Genomic_DNA"/>
</dbReference>
<evidence type="ECO:0000256" key="6">
    <source>
        <dbReference type="ARBA" id="ARBA00022692"/>
    </source>
</evidence>
<evidence type="ECO:0000256" key="3">
    <source>
        <dbReference type="ARBA" id="ARBA00022475"/>
    </source>
</evidence>
<dbReference type="Pfam" id="PF07963">
    <property type="entry name" value="N_methyl"/>
    <property type="match status" value="1"/>
</dbReference>
<dbReference type="PANTHER" id="PTHR38779">
    <property type="entry name" value="TYPE II SECRETION SYSTEM PROTEIN I-RELATED"/>
    <property type="match status" value="1"/>
</dbReference>
<dbReference type="AlphaFoldDB" id="A0A853IMJ5"/>
<dbReference type="InterPro" id="IPR010052">
    <property type="entry name" value="T2SS_protein-GspI"/>
</dbReference>
<dbReference type="PANTHER" id="PTHR38779:SF2">
    <property type="entry name" value="TYPE II SECRETION SYSTEM PROTEIN I-RELATED"/>
    <property type="match status" value="1"/>
</dbReference>
<organism evidence="10 11">
    <name type="scientific">Ottowia beijingensis</name>
    <dbReference type="NCBI Taxonomy" id="1207057"/>
    <lineage>
        <taxon>Bacteria</taxon>
        <taxon>Pseudomonadati</taxon>
        <taxon>Pseudomonadota</taxon>
        <taxon>Betaproteobacteria</taxon>
        <taxon>Burkholderiales</taxon>
        <taxon>Comamonadaceae</taxon>
        <taxon>Ottowia</taxon>
    </lineage>
</organism>
<evidence type="ECO:0000313" key="11">
    <source>
        <dbReference type="Proteomes" id="UP000589716"/>
    </source>
</evidence>
<keyword evidence="4" id="KW-0488">Methylation</keyword>
<dbReference type="RefSeq" id="WP_180549968.1">
    <property type="nucleotide sequence ID" value="NZ_JACCKX010000001.1"/>
</dbReference>
<dbReference type="NCBIfam" id="TIGR02532">
    <property type="entry name" value="IV_pilin_GFxxxE"/>
    <property type="match status" value="1"/>
</dbReference>
<keyword evidence="6 9" id="KW-0812">Transmembrane</keyword>
<protein>
    <submittedName>
        <fullName evidence="10">Prepilin-type N-terminal cleavage/methylation domain-containing protein</fullName>
    </submittedName>
</protein>
<keyword evidence="3" id="KW-1003">Cell membrane</keyword>
<dbReference type="GO" id="GO:0015628">
    <property type="term" value="P:protein secretion by the type II secretion system"/>
    <property type="evidence" value="ECO:0007669"/>
    <property type="project" value="InterPro"/>
</dbReference>
<evidence type="ECO:0000256" key="8">
    <source>
        <dbReference type="ARBA" id="ARBA00023136"/>
    </source>
</evidence>
<keyword evidence="8 9" id="KW-0472">Membrane</keyword>
<keyword evidence="7 9" id="KW-1133">Transmembrane helix</keyword>
<name>A0A853IMJ5_9BURK</name>
<evidence type="ECO:0000256" key="5">
    <source>
        <dbReference type="ARBA" id="ARBA00022519"/>
    </source>
</evidence>
<dbReference type="Proteomes" id="UP000589716">
    <property type="component" value="Unassembled WGS sequence"/>
</dbReference>
<dbReference type="GO" id="GO:0005886">
    <property type="term" value="C:plasma membrane"/>
    <property type="evidence" value="ECO:0007669"/>
    <property type="project" value="UniProtKB-SubCell"/>
</dbReference>
<dbReference type="InterPro" id="IPR012902">
    <property type="entry name" value="N_methyl_site"/>
</dbReference>
<evidence type="ECO:0000256" key="2">
    <source>
        <dbReference type="ARBA" id="ARBA00008358"/>
    </source>
</evidence>
<proteinExistence type="inferred from homology"/>
<dbReference type="GO" id="GO:0015627">
    <property type="term" value="C:type II protein secretion system complex"/>
    <property type="evidence" value="ECO:0007669"/>
    <property type="project" value="InterPro"/>
</dbReference>
<keyword evidence="11" id="KW-1185">Reference proteome</keyword>
<reference evidence="10 11" key="1">
    <citation type="submission" date="2020-07" db="EMBL/GenBank/DDBJ databases">
        <authorList>
            <person name="Maaloum M."/>
        </authorList>
    </citation>
    <scope>NUCLEOTIDE SEQUENCE [LARGE SCALE GENOMIC DNA]</scope>
    <source>
        <strain evidence="10 11">GCS-AN-3</strain>
    </source>
</reference>
<evidence type="ECO:0000256" key="9">
    <source>
        <dbReference type="SAM" id="Phobius"/>
    </source>
</evidence>
<comment type="similarity">
    <text evidence="2">Belongs to the GSP I family.</text>
</comment>
<sequence>MRAHTARRARGFSLLEILVAFAIAAMALGMLYRVTGNNARQAGGLAQHERAMLLAESLLAAHETVPPQGLNESDQAAGYAWQLRSQPYPTPANSAPQAARLHEVQVSVHWLDGNAPRSFELASLRPERLAVPGRAPP</sequence>
<evidence type="ECO:0000256" key="4">
    <source>
        <dbReference type="ARBA" id="ARBA00022481"/>
    </source>
</evidence>
<evidence type="ECO:0000256" key="7">
    <source>
        <dbReference type="ARBA" id="ARBA00022989"/>
    </source>
</evidence>
<feature type="transmembrane region" description="Helical" evidence="9">
    <location>
        <begin position="12"/>
        <end position="32"/>
    </location>
</feature>
<evidence type="ECO:0000313" key="10">
    <source>
        <dbReference type="EMBL" id="NZA01502.1"/>
    </source>
</evidence>
<accession>A0A853IMJ5</accession>
<comment type="caution">
    <text evidence="10">The sequence shown here is derived from an EMBL/GenBank/DDBJ whole genome shotgun (WGS) entry which is preliminary data.</text>
</comment>
<comment type="subcellular location">
    <subcellularLocation>
        <location evidence="1">Cell inner membrane</location>
        <topology evidence="1">Single-pass membrane protein</topology>
    </subcellularLocation>
</comment>
<evidence type="ECO:0000256" key="1">
    <source>
        <dbReference type="ARBA" id="ARBA00004377"/>
    </source>
</evidence>